<dbReference type="SUPFAM" id="SSF100950">
    <property type="entry name" value="NagB/RpiA/CoA transferase-like"/>
    <property type="match status" value="1"/>
</dbReference>
<dbReference type="GO" id="GO:0003677">
    <property type="term" value="F:DNA binding"/>
    <property type="evidence" value="ECO:0007669"/>
    <property type="project" value="UniProtKB-KW"/>
</dbReference>
<evidence type="ECO:0000256" key="2">
    <source>
        <dbReference type="ARBA" id="ARBA00023015"/>
    </source>
</evidence>
<organism evidence="6 7">
    <name type="scientific">Nanchangia anserum</name>
    <dbReference type="NCBI Taxonomy" id="2692125"/>
    <lineage>
        <taxon>Bacteria</taxon>
        <taxon>Bacillati</taxon>
        <taxon>Actinomycetota</taxon>
        <taxon>Actinomycetes</taxon>
        <taxon>Actinomycetales</taxon>
        <taxon>Actinomycetaceae</taxon>
        <taxon>Nanchangia</taxon>
    </lineage>
</organism>
<evidence type="ECO:0000313" key="6">
    <source>
        <dbReference type="EMBL" id="MBD3690015.1"/>
    </source>
</evidence>
<dbReference type="Gene3D" id="1.10.10.10">
    <property type="entry name" value="Winged helix-like DNA-binding domain superfamily/Winged helix DNA-binding domain"/>
    <property type="match status" value="1"/>
</dbReference>
<dbReference type="InterPro" id="IPR036388">
    <property type="entry name" value="WH-like_DNA-bd_sf"/>
</dbReference>
<evidence type="ECO:0000256" key="1">
    <source>
        <dbReference type="ARBA" id="ARBA00010466"/>
    </source>
</evidence>
<proteinExistence type="inferred from homology"/>
<name>A0A8I0G8S4_9ACTO</name>
<dbReference type="Gene3D" id="3.40.50.1360">
    <property type="match status" value="1"/>
</dbReference>
<dbReference type="Proteomes" id="UP000627538">
    <property type="component" value="Unassembled WGS sequence"/>
</dbReference>
<comment type="caution">
    <text evidence="6">The sequence shown here is derived from an EMBL/GenBank/DDBJ whole genome shotgun (WGS) entry which is preliminary data.</text>
</comment>
<dbReference type="Pfam" id="PF04198">
    <property type="entry name" value="Sugar-bind"/>
    <property type="match status" value="1"/>
</dbReference>
<gene>
    <name evidence="6" type="ORF">H8R10_07235</name>
</gene>
<dbReference type="InterPro" id="IPR051054">
    <property type="entry name" value="SorC_transcr_regulators"/>
</dbReference>
<keyword evidence="2" id="KW-0805">Transcription regulation</keyword>
<protein>
    <submittedName>
        <fullName evidence="6">Transcriptional regulator</fullName>
    </submittedName>
</protein>
<dbReference type="AlphaFoldDB" id="A0A8I0G8S4"/>
<dbReference type="InterPro" id="IPR037171">
    <property type="entry name" value="NagB/RpiA_transferase-like"/>
</dbReference>
<dbReference type="EMBL" id="JACRUO010000002">
    <property type="protein sequence ID" value="MBD3690015.1"/>
    <property type="molecule type" value="Genomic_DNA"/>
</dbReference>
<dbReference type="GO" id="GO:0030246">
    <property type="term" value="F:carbohydrate binding"/>
    <property type="evidence" value="ECO:0007669"/>
    <property type="project" value="InterPro"/>
</dbReference>
<keyword evidence="4" id="KW-0804">Transcription</keyword>
<dbReference type="PANTHER" id="PTHR34294">
    <property type="entry name" value="TRANSCRIPTIONAL REGULATOR-RELATED"/>
    <property type="match status" value="1"/>
</dbReference>
<keyword evidence="7" id="KW-1185">Reference proteome</keyword>
<accession>A0A8I0G8S4</accession>
<feature type="domain" description="Sugar-binding" evidence="5">
    <location>
        <begin position="91"/>
        <end position="343"/>
    </location>
</feature>
<evidence type="ECO:0000256" key="3">
    <source>
        <dbReference type="ARBA" id="ARBA00023125"/>
    </source>
</evidence>
<reference evidence="6 7" key="1">
    <citation type="submission" date="2020-08" db="EMBL/GenBank/DDBJ databases">
        <title>Winkia gen. nov., sp. nov., isolated from faeces of the Anser albifrons in China.</title>
        <authorList>
            <person name="Liu Q."/>
        </authorList>
    </citation>
    <scope>NUCLEOTIDE SEQUENCE [LARGE SCALE GENOMIC DNA]</scope>
    <source>
        <strain evidence="6 7">C62</strain>
    </source>
</reference>
<dbReference type="PANTHER" id="PTHR34294:SF1">
    <property type="entry name" value="TRANSCRIPTIONAL REGULATOR LSRR"/>
    <property type="match status" value="1"/>
</dbReference>
<evidence type="ECO:0000256" key="4">
    <source>
        <dbReference type="ARBA" id="ARBA00023163"/>
    </source>
</evidence>
<evidence type="ECO:0000259" key="5">
    <source>
        <dbReference type="Pfam" id="PF04198"/>
    </source>
</evidence>
<dbReference type="InterPro" id="IPR007324">
    <property type="entry name" value="Sugar-bd_dom_put"/>
</dbReference>
<sequence>MSEPEHYSFCVLLTGAATPLHKCARVVEGDGRLRDVTMHKAATMYYLQGQTMESIAAHLHTSRSSVSRLLSQARESGIVRISVAPLEETGSHLARQLHEAFGVHAWVVPVRPGASQVRRLSQVAAVAAENFMQMIAPGMVVGFAWGNTTAEVIRHIPRREIPDVTLVQLNGAASHETTGVPYVGAIMAEAAAALGARSVHFPVPAFFDYAETKQAMWREGSIRQVLDLQRRCSLALFGVGGLTAEIPSHVYSQGYLSREDLNALDADRVVGDVCTVFIRENGTYRGIELNQRASGPTPDELRRIDRRLCVVAGPAKAPALLGALRAQVATDLVVDEQTARQVVRLAQK</sequence>
<comment type="similarity">
    <text evidence="1">Belongs to the SorC transcriptional regulatory family.</text>
</comment>
<keyword evidence="3" id="KW-0238">DNA-binding</keyword>
<evidence type="ECO:0000313" key="7">
    <source>
        <dbReference type="Proteomes" id="UP000627538"/>
    </source>
</evidence>